<evidence type="ECO:0000313" key="3">
    <source>
        <dbReference type="Proteomes" id="UP000006038"/>
    </source>
</evidence>
<keyword evidence="3" id="KW-1185">Reference proteome</keyword>
<organism evidence="2">
    <name type="scientific">Oryza brachyantha</name>
    <name type="common">malo sina</name>
    <dbReference type="NCBI Taxonomy" id="4533"/>
    <lineage>
        <taxon>Eukaryota</taxon>
        <taxon>Viridiplantae</taxon>
        <taxon>Streptophyta</taxon>
        <taxon>Embryophyta</taxon>
        <taxon>Tracheophyta</taxon>
        <taxon>Spermatophyta</taxon>
        <taxon>Magnoliopsida</taxon>
        <taxon>Liliopsida</taxon>
        <taxon>Poales</taxon>
        <taxon>Poaceae</taxon>
        <taxon>BOP clade</taxon>
        <taxon>Oryzoideae</taxon>
        <taxon>Oryzeae</taxon>
        <taxon>Oryzinae</taxon>
        <taxon>Oryza</taxon>
    </lineage>
</organism>
<keyword evidence="1" id="KW-0472">Membrane</keyword>
<dbReference type="Gramene" id="OB04G34190.1">
    <property type="protein sequence ID" value="OB04G34190.1"/>
    <property type="gene ID" value="OB04G34190"/>
</dbReference>
<feature type="transmembrane region" description="Helical" evidence="1">
    <location>
        <begin position="210"/>
        <end position="226"/>
    </location>
</feature>
<proteinExistence type="predicted"/>
<name>J3M1Z4_ORYBR</name>
<dbReference type="EnsemblPlants" id="OB04G34190.1">
    <property type="protein sequence ID" value="OB04G34190.1"/>
    <property type="gene ID" value="OB04G34190"/>
</dbReference>
<sequence length="347" mass="38929">MYVRRLPTPQSSPTQTLLVGRRDLGMSDPKAQPKKFNIYLRWHFAFPAFPRPAAAPLPDSSIFPAYKKRKIAETLTMATAAATPATTASSLRFPSPAAAAGFVVSLPRPNTRSRAAASVGLLRRRSGSSSTVKLCRASRSSRTDKPRRLPWWAEMLTPEEFPPKDRVKPTGRGKEEMEAIRKALVTEPLQPILLAVREIRASGHFFRCRSFHYGIIAGSLLVIAGFCQLCKLVPILCVDIILGIIFYKLSVLAAELKRNGKANNICARIQTVILIILSFKDNNIFMDDYRIITELVWFFGMYVYIPAAHYEIAGVEDPRLHMLGIWRILQTKGGVMKVLKNMVRELF</sequence>
<protein>
    <submittedName>
        <fullName evidence="2">Uncharacterized protein</fullName>
    </submittedName>
</protein>
<evidence type="ECO:0000256" key="1">
    <source>
        <dbReference type="SAM" id="Phobius"/>
    </source>
</evidence>
<keyword evidence="1" id="KW-0812">Transmembrane</keyword>
<reference evidence="2" key="2">
    <citation type="submission" date="2013-04" db="UniProtKB">
        <authorList>
            <consortium name="EnsemblPlants"/>
        </authorList>
    </citation>
    <scope>IDENTIFICATION</scope>
</reference>
<evidence type="ECO:0000313" key="2">
    <source>
        <dbReference type="EnsemblPlants" id="OB04G34190.1"/>
    </source>
</evidence>
<dbReference type="eggNOG" id="ENOG502R3BB">
    <property type="taxonomic scope" value="Eukaryota"/>
</dbReference>
<feature type="transmembrane region" description="Helical" evidence="1">
    <location>
        <begin position="232"/>
        <end position="250"/>
    </location>
</feature>
<keyword evidence="1" id="KW-1133">Transmembrane helix</keyword>
<dbReference type="AlphaFoldDB" id="J3M1Z4"/>
<accession>J3M1Z4</accession>
<dbReference type="HOGENOM" id="CLU_064187_0_0_1"/>
<dbReference type="Proteomes" id="UP000006038">
    <property type="component" value="Chromosome 4"/>
</dbReference>
<feature type="transmembrane region" description="Helical" evidence="1">
    <location>
        <begin position="291"/>
        <end position="312"/>
    </location>
</feature>
<reference evidence="2" key="1">
    <citation type="journal article" date="2013" name="Nat. Commun.">
        <title>Whole-genome sequencing of Oryza brachyantha reveals mechanisms underlying Oryza genome evolution.</title>
        <authorList>
            <person name="Chen J."/>
            <person name="Huang Q."/>
            <person name="Gao D."/>
            <person name="Wang J."/>
            <person name="Lang Y."/>
            <person name="Liu T."/>
            <person name="Li B."/>
            <person name="Bai Z."/>
            <person name="Luis Goicoechea J."/>
            <person name="Liang C."/>
            <person name="Chen C."/>
            <person name="Zhang W."/>
            <person name="Sun S."/>
            <person name="Liao Y."/>
            <person name="Zhang X."/>
            <person name="Yang L."/>
            <person name="Song C."/>
            <person name="Wang M."/>
            <person name="Shi J."/>
            <person name="Liu G."/>
            <person name="Liu J."/>
            <person name="Zhou H."/>
            <person name="Zhou W."/>
            <person name="Yu Q."/>
            <person name="An N."/>
            <person name="Chen Y."/>
            <person name="Cai Q."/>
            <person name="Wang B."/>
            <person name="Liu B."/>
            <person name="Min J."/>
            <person name="Huang Y."/>
            <person name="Wu H."/>
            <person name="Li Z."/>
            <person name="Zhang Y."/>
            <person name="Yin Y."/>
            <person name="Song W."/>
            <person name="Jiang J."/>
            <person name="Jackson S.A."/>
            <person name="Wing R.A."/>
            <person name="Wang J."/>
            <person name="Chen M."/>
        </authorList>
    </citation>
    <scope>NUCLEOTIDE SEQUENCE [LARGE SCALE GENOMIC DNA]</scope>
    <source>
        <strain evidence="2">cv. IRGC 101232</strain>
    </source>
</reference>